<geneLocation type="mitochondrion" evidence="1"/>
<sequence>MIRKWIQYSAKQVGLLRCHRLFNGISEVSLLLDWIRTNDSRRMKIL</sequence>
<dbReference type="AlphaFoldDB" id="A0A101M527"/>
<evidence type="ECO:0000313" key="1">
    <source>
        <dbReference type="EMBL" id="KUM51089.1"/>
    </source>
</evidence>
<keyword evidence="1" id="KW-0496">Mitochondrion</keyword>
<comment type="caution">
    <text evidence="1">The sequence shown here is derived from an EMBL/GenBank/DDBJ whole genome shotgun (WGS) entry which is preliminary data.</text>
</comment>
<reference evidence="1" key="1">
    <citation type="journal article" date="2015" name="Genome Biol. Evol.">
        <title>Organellar Genomes of White Spruce (Picea glauca): Assembly and Annotation.</title>
        <authorList>
            <person name="Jackman S.D."/>
            <person name="Warren R.L."/>
            <person name="Gibb E.A."/>
            <person name="Vandervalk B.P."/>
            <person name="Mohamadi H."/>
            <person name="Chu J."/>
            <person name="Raymond A."/>
            <person name="Pleasance S."/>
            <person name="Coope R."/>
            <person name="Wildung M.R."/>
            <person name="Ritland C.E."/>
            <person name="Bousquet J."/>
            <person name="Jones S.J."/>
            <person name="Bohlmann J."/>
            <person name="Birol I."/>
        </authorList>
    </citation>
    <scope>NUCLEOTIDE SEQUENCE [LARGE SCALE GENOMIC DNA]</scope>
    <source>
        <tissue evidence="1">Flushing bud</tissue>
    </source>
</reference>
<protein>
    <submittedName>
        <fullName evidence="1">Uncharacterized protein</fullName>
    </submittedName>
</protein>
<name>A0A101M527_PICGL</name>
<organism evidence="1">
    <name type="scientific">Picea glauca</name>
    <name type="common">White spruce</name>
    <name type="synonym">Pinus glauca</name>
    <dbReference type="NCBI Taxonomy" id="3330"/>
    <lineage>
        <taxon>Eukaryota</taxon>
        <taxon>Viridiplantae</taxon>
        <taxon>Streptophyta</taxon>
        <taxon>Embryophyta</taxon>
        <taxon>Tracheophyta</taxon>
        <taxon>Spermatophyta</taxon>
        <taxon>Pinopsida</taxon>
        <taxon>Pinidae</taxon>
        <taxon>Conifers I</taxon>
        <taxon>Pinales</taxon>
        <taxon>Pinaceae</taxon>
        <taxon>Picea</taxon>
    </lineage>
</organism>
<proteinExistence type="predicted"/>
<gene>
    <name evidence="1" type="ORF">ABT39_MTgene935</name>
</gene>
<accession>A0A101M527</accession>
<dbReference type="EMBL" id="LKAM01000001">
    <property type="protein sequence ID" value="KUM51089.1"/>
    <property type="molecule type" value="Genomic_DNA"/>
</dbReference>